<dbReference type="InterPro" id="IPR036942">
    <property type="entry name" value="Beta-barrel_TonB_sf"/>
</dbReference>
<evidence type="ECO:0000259" key="9">
    <source>
        <dbReference type="Pfam" id="PF00593"/>
    </source>
</evidence>
<dbReference type="EMBL" id="HF548328">
    <property type="protein sequence ID" value="CCO21765.1"/>
    <property type="molecule type" value="Genomic_DNA"/>
</dbReference>
<dbReference type="EMBL" id="HF548325">
    <property type="protein sequence ID" value="CCO21749.1"/>
    <property type="molecule type" value="Genomic_DNA"/>
</dbReference>
<dbReference type="SUPFAM" id="SSF56935">
    <property type="entry name" value="Porins"/>
    <property type="match status" value="1"/>
</dbReference>
<dbReference type="Gene3D" id="2.40.170.20">
    <property type="entry name" value="TonB-dependent receptor, beta-barrel domain"/>
    <property type="match status" value="1"/>
</dbReference>
<evidence type="ECO:0000313" key="12">
    <source>
        <dbReference type="EMBL" id="CCO21725.1"/>
    </source>
</evidence>
<organism evidence="12">
    <name type="scientific">termite gut metagenome</name>
    <dbReference type="NCBI Taxonomy" id="433724"/>
    <lineage>
        <taxon>unclassified sequences</taxon>
        <taxon>metagenomes</taxon>
        <taxon>organismal metagenomes</taxon>
    </lineage>
</organism>
<evidence type="ECO:0000256" key="8">
    <source>
        <dbReference type="ARBA" id="ARBA00023237"/>
    </source>
</evidence>
<dbReference type="InterPro" id="IPR037066">
    <property type="entry name" value="Plug_dom_sf"/>
</dbReference>
<accession>S0DFY5</accession>
<dbReference type="InterPro" id="IPR023996">
    <property type="entry name" value="TonB-dep_OMP_SusC/RagA"/>
</dbReference>
<dbReference type="Pfam" id="PF00593">
    <property type="entry name" value="TonB_dep_Rec_b-barrel"/>
    <property type="match status" value="1"/>
</dbReference>
<dbReference type="GO" id="GO:0044718">
    <property type="term" value="P:siderophore transmembrane transport"/>
    <property type="evidence" value="ECO:0007669"/>
    <property type="project" value="TreeGrafter"/>
</dbReference>
<dbReference type="Pfam" id="PF07715">
    <property type="entry name" value="Plug"/>
    <property type="match status" value="1"/>
</dbReference>
<evidence type="ECO:0000256" key="1">
    <source>
        <dbReference type="ARBA" id="ARBA00004571"/>
    </source>
</evidence>
<dbReference type="NCBIfam" id="TIGR04056">
    <property type="entry name" value="OMP_RagA_SusC"/>
    <property type="match status" value="1"/>
</dbReference>
<dbReference type="GO" id="GO:0015344">
    <property type="term" value="F:siderophore uptake transmembrane transporter activity"/>
    <property type="evidence" value="ECO:0007669"/>
    <property type="project" value="TreeGrafter"/>
</dbReference>
<keyword evidence="7 12" id="KW-0675">Receptor</keyword>
<keyword evidence="3" id="KW-0812">Transmembrane</keyword>
<evidence type="ECO:0000313" key="13">
    <source>
        <dbReference type="EMBL" id="CCO21749.1"/>
    </source>
</evidence>
<dbReference type="Pfam" id="PF13715">
    <property type="entry name" value="CarbopepD_reg_2"/>
    <property type="match status" value="1"/>
</dbReference>
<keyword evidence="6" id="KW-0472">Membrane</keyword>
<proteinExistence type="predicted"/>
<evidence type="ECO:0000256" key="6">
    <source>
        <dbReference type="ARBA" id="ARBA00023136"/>
    </source>
</evidence>
<evidence type="ECO:0000256" key="5">
    <source>
        <dbReference type="ARBA" id="ARBA00023077"/>
    </source>
</evidence>
<feature type="domain" description="TonB-dependent receptor-like beta-barrel" evidence="9">
    <location>
        <begin position="433"/>
        <end position="914"/>
    </location>
</feature>
<gene>
    <name evidence="15" type="ORF">BN138_1024</name>
    <name evidence="11" type="ORF">BN138_673</name>
    <name evidence="12" type="ORF">BN138_913</name>
    <name evidence="13" type="ORF">BN138_937</name>
    <name evidence="14" type="ORF">BN138_953</name>
</gene>
<sequence length="966" mass="106206">MILLVACFITTANAQERITVRGTVTGQNGESLAGAFVAPSNPAQGVVTNETGNFTLSAAPGETLTFSYVGYHNLTEAARPEMNVRMQEDMVAMDAVTVVGIGYGTMRKSDLTGSISSVSATDMKQGVITSAEQLLQGKIAGLTVSQATGDPTQGANMRLRGGTSLSASNSPLIVVDGIPGVDMNTIQPGDISSIDVLKDASAAAIYGSRGANGVIIVTTKRGTESFSMNYNGYFAVGAVAKNLDLLSANQWREYVRENNIAGAMDYGADTDWQKELERTAITHSHNLSFSHGGKQGGVRASLSYLDTEGVIKTSYLNRLAGSVTGYQYGLKNRLRLEASVNATKDTYHPVDIRIWERAYNLNPTLPVKQNGEYTQIGGTNANNPVEMLYNRKDDQTRLRLLGFAKAELEIVEGLKGVANVSYEYNSWQQRFYTPSYAFFDAGNKGYGRRSLGDYTNTQLEAYLTYDKTFNDIHKLNVMAGYSYLKNMYEGFAAERRGFDTDVFSYNNLSAGNTLGLGDASSYKGTAKLISFFGRINYVLMDRYMITATLRRDGSSRFGANHKWGTFPSVSAAWRISEENFMKTAWWVDNLKLRVGYGVTGNQDGIDSYRSLSLMGITSGGAYYDQATDSWKQSYGITQNANPDLKWESTAQANIGVDFAFLGRFSVTIDAYLKKTSDLLYTYPVPQPPYLYHEMMANVGDLENKGIEFTLGADIVRKKNFTFSANATLAYNVQKVTKLSNDIYQTEAIAYGNLHGLQGMTGVYTQTLREGYAVGTFWGPRCLGIDEDGKYILNRDSKGELIYENLGNAQPKLTLGLSLDLTYRDFDLNISGYGLFGQKVLNAQGMTVNSIGRLPGANVPDAWLDKGISDGAVFSDYWIEKGDFFRMQNITLGYSVPLKDKWFSKIRVYATVENLFVLTGYSGIDPEINYSGLLSPGIDKSIGDSVYGDNYYYPRPRTFIFGVNLSF</sequence>
<comment type="subcellular location">
    <subcellularLocation>
        <location evidence="1">Cell outer membrane</location>
        <topology evidence="1">Multi-pass membrane protein</topology>
    </subcellularLocation>
</comment>
<evidence type="ECO:0000313" key="14">
    <source>
        <dbReference type="EMBL" id="CCO21765.1"/>
    </source>
</evidence>
<dbReference type="EMBL" id="HF548305">
    <property type="protein sequence ID" value="CCO21485.1"/>
    <property type="molecule type" value="Genomic_DNA"/>
</dbReference>
<dbReference type="InterPro" id="IPR000531">
    <property type="entry name" value="Beta-barrel_TonB"/>
</dbReference>
<dbReference type="InterPro" id="IPR008969">
    <property type="entry name" value="CarboxyPept-like_regulatory"/>
</dbReference>
<evidence type="ECO:0000313" key="11">
    <source>
        <dbReference type="EMBL" id="CCO21485.1"/>
    </source>
</evidence>
<keyword evidence="4" id="KW-0732">Signal</keyword>
<dbReference type="InterPro" id="IPR039426">
    <property type="entry name" value="TonB-dep_rcpt-like"/>
</dbReference>
<keyword evidence="5" id="KW-0798">TonB box</keyword>
<dbReference type="Gene3D" id="2.170.130.10">
    <property type="entry name" value="TonB-dependent receptor, plug domain"/>
    <property type="match status" value="1"/>
</dbReference>
<keyword evidence="2" id="KW-0813">Transport</keyword>
<dbReference type="PANTHER" id="PTHR30069:SF29">
    <property type="entry name" value="HEMOGLOBIN AND HEMOGLOBIN-HAPTOGLOBIN-BINDING PROTEIN 1-RELATED"/>
    <property type="match status" value="1"/>
</dbReference>
<protein>
    <submittedName>
        <fullName evidence="12">Putative TonB-dependent receptor family protein</fullName>
    </submittedName>
</protein>
<feature type="domain" description="TonB-dependent receptor plug" evidence="10">
    <location>
        <begin position="108"/>
        <end position="214"/>
    </location>
</feature>
<dbReference type="EMBL" id="HF548331">
    <property type="protein sequence ID" value="CCO21836.1"/>
    <property type="molecule type" value="Genomic_DNA"/>
</dbReference>
<dbReference type="AlphaFoldDB" id="S0DFY5"/>
<evidence type="ECO:0000256" key="4">
    <source>
        <dbReference type="ARBA" id="ARBA00022729"/>
    </source>
</evidence>
<dbReference type="InterPro" id="IPR012910">
    <property type="entry name" value="Plug_dom"/>
</dbReference>
<dbReference type="SUPFAM" id="SSF49464">
    <property type="entry name" value="Carboxypeptidase regulatory domain-like"/>
    <property type="match status" value="1"/>
</dbReference>
<evidence type="ECO:0000256" key="3">
    <source>
        <dbReference type="ARBA" id="ARBA00022692"/>
    </source>
</evidence>
<dbReference type="PANTHER" id="PTHR30069">
    <property type="entry name" value="TONB-DEPENDENT OUTER MEMBRANE RECEPTOR"/>
    <property type="match status" value="1"/>
</dbReference>
<reference evidence="12" key="1">
    <citation type="submission" date="2012-10" db="EMBL/GenBank/DDBJ databases">
        <authorList>
            <person name="Sandrine L."/>
        </authorList>
    </citation>
    <scope>NUCLEOTIDE SEQUENCE</scope>
</reference>
<evidence type="ECO:0000256" key="2">
    <source>
        <dbReference type="ARBA" id="ARBA00022448"/>
    </source>
</evidence>
<dbReference type="PROSITE" id="PS52016">
    <property type="entry name" value="TONB_DEPENDENT_REC_3"/>
    <property type="match status" value="1"/>
</dbReference>
<evidence type="ECO:0000256" key="7">
    <source>
        <dbReference type="ARBA" id="ARBA00023170"/>
    </source>
</evidence>
<evidence type="ECO:0000259" key="10">
    <source>
        <dbReference type="Pfam" id="PF07715"/>
    </source>
</evidence>
<reference evidence="12" key="2">
    <citation type="journal article" date="2013" name="Biotechnol. Biofuels">
        <title>Mining for hemicellulases in the fungus-growing termite Pseudacanthotermes militaris using functional metagenomics.</title>
        <authorList>
            <person name="Bastien G."/>
            <person name="Arnal G."/>
            <person name="Bozonnet S."/>
            <person name="Laguerre S."/>
            <person name="Ferreira F."/>
            <person name="Faure R."/>
            <person name="Henrissat B."/>
            <person name="Lefevre F."/>
            <person name="Robe P."/>
            <person name="Bouchez O."/>
            <person name="Noirot C."/>
            <person name="Dumon C."/>
            <person name="O'Donohue M."/>
        </authorList>
    </citation>
    <scope>NUCLEOTIDE SEQUENCE</scope>
</reference>
<keyword evidence="8" id="KW-0998">Cell outer membrane</keyword>
<dbReference type="Gene3D" id="2.60.40.1120">
    <property type="entry name" value="Carboxypeptidase-like, regulatory domain"/>
    <property type="match status" value="1"/>
</dbReference>
<evidence type="ECO:0000313" key="15">
    <source>
        <dbReference type="EMBL" id="CCO21836.1"/>
    </source>
</evidence>
<dbReference type="EMBL" id="HF548320">
    <property type="protein sequence ID" value="CCO21725.1"/>
    <property type="molecule type" value="Genomic_DNA"/>
</dbReference>
<dbReference type="NCBIfam" id="TIGR04057">
    <property type="entry name" value="SusC_RagA_signa"/>
    <property type="match status" value="1"/>
</dbReference>
<dbReference type="GO" id="GO:0009279">
    <property type="term" value="C:cell outer membrane"/>
    <property type="evidence" value="ECO:0007669"/>
    <property type="project" value="UniProtKB-SubCell"/>
</dbReference>
<dbReference type="InterPro" id="IPR023997">
    <property type="entry name" value="TonB-dep_OMP_SusC/RagA_CS"/>
</dbReference>
<name>S0DFY5_9ZZZZ</name>